<dbReference type="EC" id="1.1.1.2" evidence="5"/>
<comment type="catalytic activity">
    <reaction evidence="6">
        <text>a primary alcohol + NADP(+) = an aldehyde + NADPH + H(+)</text>
        <dbReference type="Rhea" id="RHEA:15937"/>
        <dbReference type="ChEBI" id="CHEBI:15378"/>
        <dbReference type="ChEBI" id="CHEBI:15734"/>
        <dbReference type="ChEBI" id="CHEBI:17478"/>
        <dbReference type="ChEBI" id="CHEBI:57783"/>
        <dbReference type="ChEBI" id="CHEBI:58349"/>
        <dbReference type="EC" id="1.1.1.2"/>
    </reaction>
</comment>
<reference evidence="9 10" key="1">
    <citation type="submission" date="2018-03" db="EMBL/GenBank/DDBJ databases">
        <title>Genomic Encyclopedia of Archaeal and Bacterial Type Strains, Phase II (KMG-II): from individual species to whole genera.</title>
        <authorList>
            <person name="Goeker M."/>
        </authorList>
    </citation>
    <scope>NUCLEOTIDE SEQUENCE [LARGE SCALE GENOMIC DNA]</scope>
    <source>
        <strain evidence="9 10">DSM 44720</strain>
    </source>
</reference>
<comment type="cofactor">
    <cofactor evidence="1 7">
        <name>Zn(2+)</name>
        <dbReference type="ChEBI" id="CHEBI:29105"/>
    </cofactor>
</comment>
<name>A0A2T0SQD0_9PSEU</name>
<dbReference type="InterPro" id="IPR011032">
    <property type="entry name" value="GroES-like_sf"/>
</dbReference>
<dbReference type="Pfam" id="PF08240">
    <property type="entry name" value="ADH_N"/>
    <property type="match status" value="1"/>
</dbReference>
<sequence length="338" mass="35553">MKVHAYVADSAGARLRPHEYEPGPLGPNEVDVRVTHCGVCHTDIGAIDDEWGFAKFPVVAGHEAVGVVEATGDAVDRELLPIGLRVGVGATAGSCFACEWCLSGRQNLCPRRDDVIFRGLGGGFASHIRATDWRHVHPIPDALSSADAAPLFCAGTTVFTPLLTHGVRPVDRVAVVGVGGLGHLAVQFLAKWGCAVTAISRTRAKEADARGLGATDFIAAGEEGALAAAAGSFDFVLSTATGDLPWDAYLDLLRPQGKLCVVGVPENAISAGVMNLLPAEKAIVGGIVGSPVQTRQMLDFAARHGIRPEIETYPIADVEQALDRVRQGTARYRAVLEL</sequence>
<dbReference type="InterPro" id="IPR020843">
    <property type="entry name" value="ER"/>
</dbReference>
<dbReference type="OrthoDB" id="3567264at2"/>
<keyword evidence="10" id="KW-1185">Reference proteome</keyword>
<evidence type="ECO:0000256" key="7">
    <source>
        <dbReference type="RuleBase" id="RU361277"/>
    </source>
</evidence>
<dbReference type="InterPro" id="IPR013154">
    <property type="entry name" value="ADH-like_N"/>
</dbReference>
<dbReference type="Gene3D" id="3.40.50.720">
    <property type="entry name" value="NAD(P)-binding Rossmann-like Domain"/>
    <property type="match status" value="1"/>
</dbReference>
<evidence type="ECO:0000256" key="3">
    <source>
        <dbReference type="ARBA" id="ARBA00022833"/>
    </source>
</evidence>
<dbReference type="PROSITE" id="PS00059">
    <property type="entry name" value="ADH_ZINC"/>
    <property type="match status" value="1"/>
</dbReference>
<dbReference type="AlphaFoldDB" id="A0A2T0SQD0"/>
<keyword evidence="3 7" id="KW-0862">Zinc</keyword>
<dbReference type="PANTHER" id="PTHR42683">
    <property type="entry name" value="ALDEHYDE REDUCTASE"/>
    <property type="match status" value="1"/>
</dbReference>
<organism evidence="9 10">
    <name type="scientific">Umezawaea tangerina</name>
    <dbReference type="NCBI Taxonomy" id="84725"/>
    <lineage>
        <taxon>Bacteria</taxon>
        <taxon>Bacillati</taxon>
        <taxon>Actinomycetota</taxon>
        <taxon>Actinomycetes</taxon>
        <taxon>Pseudonocardiales</taxon>
        <taxon>Pseudonocardiaceae</taxon>
        <taxon>Umezawaea</taxon>
    </lineage>
</organism>
<evidence type="ECO:0000313" key="10">
    <source>
        <dbReference type="Proteomes" id="UP000239494"/>
    </source>
</evidence>
<dbReference type="RefSeq" id="WP_106193123.1">
    <property type="nucleotide sequence ID" value="NZ_PVTF01000013.1"/>
</dbReference>
<dbReference type="InterPro" id="IPR047109">
    <property type="entry name" value="CAD-like"/>
</dbReference>
<evidence type="ECO:0000259" key="8">
    <source>
        <dbReference type="SMART" id="SM00829"/>
    </source>
</evidence>
<comment type="caution">
    <text evidence="9">The sequence shown here is derived from an EMBL/GenBank/DDBJ whole genome shotgun (WGS) entry which is preliminary data.</text>
</comment>
<evidence type="ECO:0000256" key="5">
    <source>
        <dbReference type="ARBA" id="ARBA00024074"/>
    </source>
</evidence>
<evidence type="ECO:0000256" key="2">
    <source>
        <dbReference type="ARBA" id="ARBA00022723"/>
    </source>
</evidence>
<accession>A0A2T0SQD0</accession>
<dbReference type="Proteomes" id="UP000239494">
    <property type="component" value="Unassembled WGS sequence"/>
</dbReference>
<dbReference type="GO" id="GO:0008106">
    <property type="term" value="F:alcohol dehydrogenase (NADP+) activity"/>
    <property type="evidence" value="ECO:0007669"/>
    <property type="project" value="UniProtKB-EC"/>
</dbReference>
<dbReference type="InterPro" id="IPR036291">
    <property type="entry name" value="NAD(P)-bd_dom_sf"/>
</dbReference>
<evidence type="ECO:0000256" key="6">
    <source>
        <dbReference type="ARBA" id="ARBA00048262"/>
    </source>
</evidence>
<dbReference type="GO" id="GO:0008270">
    <property type="term" value="F:zinc ion binding"/>
    <property type="evidence" value="ECO:0007669"/>
    <property type="project" value="InterPro"/>
</dbReference>
<comment type="similarity">
    <text evidence="7">Belongs to the zinc-containing alcohol dehydrogenase family.</text>
</comment>
<dbReference type="InterPro" id="IPR002328">
    <property type="entry name" value="ADH_Zn_CS"/>
</dbReference>
<evidence type="ECO:0000256" key="4">
    <source>
        <dbReference type="ARBA" id="ARBA00023002"/>
    </source>
</evidence>
<dbReference type="SMART" id="SM00829">
    <property type="entry name" value="PKS_ER"/>
    <property type="match status" value="1"/>
</dbReference>
<dbReference type="InterPro" id="IPR013149">
    <property type="entry name" value="ADH-like_C"/>
</dbReference>
<dbReference type="Pfam" id="PF00107">
    <property type="entry name" value="ADH_zinc_N"/>
    <property type="match status" value="1"/>
</dbReference>
<feature type="domain" description="Enoyl reductase (ER)" evidence="8">
    <location>
        <begin position="12"/>
        <end position="336"/>
    </location>
</feature>
<dbReference type="CDD" id="cd05283">
    <property type="entry name" value="CAD1"/>
    <property type="match status" value="1"/>
</dbReference>
<keyword evidence="2 7" id="KW-0479">Metal-binding</keyword>
<dbReference type="Gene3D" id="3.90.180.10">
    <property type="entry name" value="Medium-chain alcohol dehydrogenases, catalytic domain"/>
    <property type="match status" value="1"/>
</dbReference>
<evidence type="ECO:0000313" key="9">
    <source>
        <dbReference type="EMBL" id="PRY35610.1"/>
    </source>
</evidence>
<keyword evidence="4" id="KW-0560">Oxidoreductase</keyword>
<dbReference type="SUPFAM" id="SSF51735">
    <property type="entry name" value="NAD(P)-binding Rossmann-fold domains"/>
    <property type="match status" value="1"/>
</dbReference>
<proteinExistence type="inferred from homology"/>
<dbReference type="EMBL" id="PVTF01000013">
    <property type="protein sequence ID" value="PRY35610.1"/>
    <property type="molecule type" value="Genomic_DNA"/>
</dbReference>
<protein>
    <recommendedName>
        <fullName evidence="5">alcohol dehydrogenase (NADP(+))</fullName>
        <ecNumber evidence="5">1.1.1.2</ecNumber>
    </recommendedName>
</protein>
<evidence type="ECO:0000256" key="1">
    <source>
        <dbReference type="ARBA" id="ARBA00001947"/>
    </source>
</evidence>
<dbReference type="SUPFAM" id="SSF50129">
    <property type="entry name" value="GroES-like"/>
    <property type="match status" value="1"/>
</dbReference>
<dbReference type="FunFam" id="3.40.50.720:FF:000022">
    <property type="entry name" value="Cinnamyl alcohol dehydrogenase"/>
    <property type="match status" value="1"/>
</dbReference>
<gene>
    <name evidence="9" type="ORF">CLV43_11337</name>
</gene>